<comment type="caution">
    <text evidence="1">The sequence shown here is derived from an EMBL/GenBank/DDBJ whole genome shotgun (WGS) entry which is preliminary data.</text>
</comment>
<accession>A0AA39QMC8</accession>
<reference evidence="1" key="1">
    <citation type="submission" date="2023-06" db="EMBL/GenBank/DDBJ databases">
        <authorList>
            <consortium name="Lawrence Berkeley National Laboratory"/>
            <person name="Ahrendt S."/>
            <person name="Sahu N."/>
            <person name="Indic B."/>
            <person name="Wong-Bajracharya J."/>
            <person name="Merenyi Z."/>
            <person name="Ke H.-M."/>
            <person name="Monk M."/>
            <person name="Kocsube S."/>
            <person name="Drula E."/>
            <person name="Lipzen A."/>
            <person name="Balint B."/>
            <person name="Henrissat B."/>
            <person name="Andreopoulos B."/>
            <person name="Martin F.M."/>
            <person name="Harder C.B."/>
            <person name="Rigling D."/>
            <person name="Ford K.L."/>
            <person name="Foster G.D."/>
            <person name="Pangilinan J."/>
            <person name="Papanicolaou A."/>
            <person name="Barry K."/>
            <person name="LaButti K."/>
            <person name="Viragh M."/>
            <person name="Koriabine M."/>
            <person name="Yan M."/>
            <person name="Riley R."/>
            <person name="Champramary S."/>
            <person name="Plett K.L."/>
            <person name="Tsai I.J."/>
            <person name="Slot J."/>
            <person name="Sipos G."/>
            <person name="Plett J."/>
            <person name="Nagy L.G."/>
            <person name="Grigoriev I.V."/>
        </authorList>
    </citation>
    <scope>NUCLEOTIDE SEQUENCE</scope>
    <source>
        <strain evidence="1">HWK02</strain>
    </source>
</reference>
<organism evidence="1 2">
    <name type="scientific">Armillaria luteobubalina</name>
    <dbReference type="NCBI Taxonomy" id="153913"/>
    <lineage>
        <taxon>Eukaryota</taxon>
        <taxon>Fungi</taxon>
        <taxon>Dikarya</taxon>
        <taxon>Basidiomycota</taxon>
        <taxon>Agaricomycotina</taxon>
        <taxon>Agaricomycetes</taxon>
        <taxon>Agaricomycetidae</taxon>
        <taxon>Agaricales</taxon>
        <taxon>Marasmiineae</taxon>
        <taxon>Physalacriaceae</taxon>
        <taxon>Armillaria</taxon>
    </lineage>
</organism>
<evidence type="ECO:0000313" key="1">
    <source>
        <dbReference type="EMBL" id="KAK0505600.1"/>
    </source>
</evidence>
<evidence type="ECO:0000313" key="2">
    <source>
        <dbReference type="Proteomes" id="UP001175228"/>
    </source>
</evidence>
<protein>
    <submittedName>
        <fullName evidence="1">Uncharacterized protein</fullName>
    </submittedName>
</protein>
<proteinExistence type="predicted"/>
<gene>
    <name evidence="1" type="ORF">EDD18DRAFT_1344416</name>
</gene>
<dbReference type="EMBL" id="JAUEPU010000002">
    <property type="protein sequence ID" value="KAK0505600.1"/>
    <property type="molecule type" value="Genomic_DNA"/>
</dbReference>
<dbReference type="AlphaFoldDB" id="A0AA39QMC8"/>
<dbReference type="Proteomes" id="UP001175228">
    <property type="component" value="Unassembled WGS sequence"/>
</dbReference>
<keyword evidence="2" id="KW-1185">Reference proteome</keyword>
<name>A0AA39QMC8_9AGAR</name>
<sequence length="137" mass="15437">MDVMRFVQLEQLSSLNHYEICIAEAADFLEESLPLVLQLLLRVIRGNLHALRLMKCCKYFYRFLNYGNGLSLEGGSVNLPTLKDNFFQTLGPGSTAVVSFLRKRLERGMINGVYTGPVLDSMVLGLTDDVQEEFEGL</sequence>